<comment type="caution">
    <text evidence="4">The sequence shown here is derived from an EMBL/GenBank/DDBJ whole genome shotgun (WGS) entry which is preliminary data.</text>
</comment>
<evidence type="ECO:0000313" key="4">
    <source>
        <dbReference type="EMBL" id="KAH7565540.1"/>
    </source>
</evidence>
<evidence type="ECO:0000313" key="5">
    <source>
        <dbReference type="Proteomes" id="UP000827721"/>
    </source>
</evidence>
<organism evidence="4 5">
    <name type="scientific">Xanthoceras sorbifolium</name>
    <dbReference type="NCBI Taxonomy" id="99658"/>
    <lineage>
        <taxon>Eukaryota</taxon>
        <taxon>Viridiplantae</taxon>
        <taxon>Streptophyta</taxon>
        <taxon>Embryophyta</taxon>
        <taxon>Tracheophyta</taxon>
        <taxon>Spermatophyta</taxon>
        <taxon>Magnoliopsida</taxon>
        <taxon>eudicotyledons</taxon>
        <taxon>Gunneridae</taxon>
        <taxon>Pentapetalae</taxon>
        <taxon>rosids</taxon>
        <taxon>malvids</taxon>
        <taxon>Sapindales</taxon>
        <taxon>Sapindaceae</taxon>
        <taxon>Xanthoceroideae</taxon>
        <taxon>Xanthoceras</taxon>
    </lineage>
</organism>
<evidence type="ECO:0000256" key="1">
    <source>
        <dbReference type="ARBA" id="ARBA00006568"/>
    </source>
</evidence>
<dbReference type="Pfam" id="PF01419">
    <property type="entry name" value="Jacalin"/>
    <property type="match status" value="1"/>
</dbReference>
<dbReference type="InterPro" id="IPR001229">
    <property type="entry name" value="Jacalin-like_lectin_dom"/>
</dbReference>
<sequence>MVVHASYSYEHSLNGLEAFQVGPYGEKNGREWSYIAEGAISDVSKGVIVGFYGSVMGEEHHWTYGTLGVYVKHSTDLFGSSSQIIRSDFKKQECIKVGPWGWSRSVAEEEWSYMLKGGAFTEIKIGYNRDSIKWISFKSLEENAQEVKYSKKSDTSGEKIKVCVCVCVCVPEEYLISLSGSLRDIVKDIESLCFYTNRTIYGPFGTMKGTPFSFNMKGGTIVDFYGHVGDCFDALGAYIKPFSELFGSSSQGQTENARVKVGPFGGQGGKEWVYQPNNGAIT</sequence>
<gene>
    <name evidence="4" type="ORF">JRO89_XS09G0225000</name>
</gene>
<keyword evidence="2" id="KW-0430">Lectin</keyword>
<dbReference type="EMBL" id="JAFEMO010000009">
    <property type="protein sequence ID" value="KAH7565540.1"/>
    <property type="molecule type" value="Genomic_DNA"/>
</dbReference>
<dbReference type="PANTHER" id="PTHR47293">
    <property type="entry name" value="JACALIN-RELATED LECTIN 3"/>
    <property type="match status" value="1"/>
</dbReference>
<dbReference type="SMART" id="SM00915">
    <property type="entry name" value="Jacalin"/>
    <property type="match status" value="1"/>
</dbReference>
<dbReference type="PROSITE" id="PS51752">
    <property type="entry name" value="JACALIN_LECTIN"/>
    <property type="match status" value="1"/>
</dbReference>
<proteinExistence type="inferred from homology"/>
<evidence type="ECO:0000256" key="2">
    <source>
        <dbReference type="ARBA" id="ARBA00022734"/>
    </source>
</evidence>
<dbReference type="Proteomes" id="UP000827721">
    <property type="component" value="Unassembled WGS sequence"/>
</dbReference>
<evidence type="ECO:0000259" key="3">
    <source>
        <dbReference type="PROSITE" id="PS51752"/>
    </source>
</evidence>
<dbReference type="PANTHER" id="PTHR47293:SF68">
    <property type="entry name" value="JACALIN-RELATED LECTIN 3"/>
    <property type="match status" value="1"/>
</dbReference>
<accession>A0ABQ8HMH1</accession>
<keyword evidence="5" id="KW-1185">Reference proteome</keyword>
<dbReference type="Gene3D" id="2.100.10.30">
    <property type="entry name" value="Jacalin-like lectin domain"/>
    <property type="match status" value="1"/>
</dbReference>
<dbReference type="InterPro" id="IPR036404">
    <property type="entry name" value="Jacalin-like_lectin_dom_sf"/>
</dbReference>
<dbReference type="SUPFAM" id="SSF51101">
    <property type="entry name" value="Mannose-binding lectins"/>
    <property type="match status" value="1"/>
</dbReference>
<protein>
    <recommendedName>
        <fullName evidence="3">Jacalin-type lectin domain-containing protein</fullName>
    </recommendedName>
</protein>
<feature type="domain" description="Jacalin-type lectin" evidence="3">
    <location>
        <begin position="94"/>
        <end position="241"/>
    </location>
</feature>
<comment type="similarity">
    <text evidence="1">Belongs to the jacalin lectin family.</text>
</comment>
<reference evidence="4 5" key="1">
    <citation type="submission" date="2021-02" db="EMBL/GenBank/DDBJ databases">
        <title>Plant Genome Project.</title>
        <authorList>
            <person name="Zhang R.-G."/>
        </authorList>
    </citation>
    <scope>NUCLEOTIDE SEQUENCE [LARGE SCALE GENOMIC DNA]</scope>
    <source>
        <tissue evidence="4">Leaves</tissue>
    </source>
</reference>
<name>A0ABQ8HMH1_9ROSI</name>